<dbReference type="HOGENOM" id="CLU_839826_0_0_1"/>
<accession>A0A0C9T0Y9</accession>
<dbReference type="Proteomes" id="UP000054279">
    <property type="component" value="Unassembled WGS sequence"/>
</dbReference>
<name>A0A0C9T0Y9_SPHS4</name>
<protein>
    <submittedName>
        <fullName evidence="2">Uncharacterized protein</fullName>
    </submittedName>
</protein>
<keyword evidence="3" id="KW-1185">Reference proteome</keyword>
<proteinExistence type="predicted"/>
<evidence type="ECO:0000313" key="3">
    <source>
        <dbReference type="Proteomes" id="UP000054279"/>
    </source>
</evidence>
<sequence>MSTCHTCKWTEELSAQAVGEDEPIPGLTLGELTDPPPQASVDPQQSVKVFAKEHPSEPSTSSMPSQHLLRVATALGTATHGQDSPRRIYSGSDSGHNFGRAPDESDHASPDEGGMKNEDEKGEIVLAEAMEATEQLNTPRTPTQIIDFDDSNMDDDLTEVKNDAFGEARTTAGIAWQPGQWPDFSNGSIENPRAHSWPVDEANQPFEPIQLSEAYTIYDIPKTYCICATQEFDPIQCQRHTLHIHVASKKGSHQGKVVAGCHDQHDGCGLFIPLHLLFERPNLLTTKYSMQEVQTQASLNSILTMCLGHHPPVARTPHPSKGQPPKLKVLL</sequence>
<dbReference type="EMBL" id="KN838318">
    <property type="protein sequence ID" value="KIJ22383.1"/>
    <property type="molecule type" value="Genomic_DNA"/>
</dbReference>
<dbReference type="AlphaFoldDB" id="A0A0C9T0Y9"/>
<feature type="region of interest" description="Disordered" evidence="1">
    <location>
        <begin position="16"/>
        <end position="117"/>
    </location>
</feature>
<feature type="compositionally biased region" description="Basic and acidic residues" evidence="1">
    <location>
        <begin position="101"/>
        <end position="117"/>
    </location>
</feature>
<reference evidence="2 3" key="1">
    <citation type="submission" date="2014-06" db="EMBL/GenBank/DDBJ databases">
        <title>Evolutionary Origins and Diversification of the Mycorrhizal Mutualists.</title>
        <authorList>
            <consortium name="DOE Joint Genome Institute"/>
            <consortium name="Mycorrhizal Genomics Consortium"/>
            <person name="Kohler A."/>
            <person name="Kuo A."/>
            <person name="Nagy L.G."/>
            <person name="Floudas D."/>
            <person name="Copeland A."/>
            <person name="Barry K.W."/>
            <person name="Cichocki N."/>
            <person name="Veneault-Fourrey C."/>
            <person name="LaButti K."/>
            <person name="Lindquist E.A."/>
            <person name="Lipzen A."/>
            <person name="Lundell T."/>
            <person name="Morin E."/>
            <person name="Murat C."/>
            <person name="Riley R."/>
            <person name="Ohm R."/>
            <person name="Sun H."/>
            <person name="Tunlid A."/>
            <person name="Henrissat B."/>
            <person name="Grigoriev I.V."/>
            <person name="Hibbett D.S."/>
            <person name="Martin F."/>
        </authorList>
    </citation>
    <scope>NUCLEOTIDE SEQUENCE [LARGE SCALE GENOMIC DNA]</scope>
    <source>
        <strain evidence="2 3">SS14</strain>
    </source>
</reference>
<organism evidence="2 3">
    <name type="scientific">Sphaerobolus stellatus (strain SS14)</name>
    <dbReference type="NCBI Taxonomy" id="990650"/>
    <lineage>
        <taxon>Eukaryota</taxon>
        <taxon>Fungi</taxon>
        <taxon>Dikarya</taxon>
        <taxon>Basidiomycota</taxon>
        <taxon>Agaricomycotina</taxon>
        <taxon>Agaricomycetes</taxon>
        <taxon>Phallomycetidae</taxon>
        <taxon>Geastrales</taxon>
        <taxon>Sphaerobolaceae</taxon>
        <taxon>Sphaerobolus</taxon>
    </lineage>
</organism>
<evidence type="ECO:0000256" key="1">
    <source>
        <dbReference type="SAM" id="MobiDB-lite"/>
    </source>
</evidence>
<gene>
    <name evidence="2" type="ORF">M422DRAFT_277206</name>
</gene>
<evidence type="ECO:0000313" key="2">
    <source>
        <dbReference type="EMBL" id="KIJ22383.1"/>
    </source>
</evidence>